<dbReference type="Proteomes" id="UP000270868">
    <property type="component" value="Unassembled WGS sequence"/>
</dbReference>
<dbReference type="AlphaFoldDB" id="A0A0F2CMU5"/>
<accession>A0A0F2CMU5</accession>
<dbReference type="EMBL" id="RJPS01000005">
    <property type="protein sequence ID" value="RSJ90067.1"/>
    <property type="molecule type" value="Genomic_DNA"/>
</dbReference>
<gene>
    <name evidence="1" type="ORF">D8792_05810</name>
</gene>
<sequence>MWTPIKQLKDISNKLFVGPKGVHLKLVSFIFPSIYIGLILLNLLFQLDTILAWIAVSVIYLYVTVSQYKIVKRYYK</sequence>
<evidence type="ECO:0000313" key="2">
    <source>
        <dbReference type="Proteomes" id="UP000270868"/>
    </source>
</evidence>
<organism evidence="1 2">
    <name type="scientific">Streptococcus cristatus</name>
    <dbReference type="NCBI Taxonomy" id="45634"/>
    <lineage>
        <taxon>Bacteria</taxon>
        <taxon>Bacillati</taxon>
        <taxon>Bacillota</taxon>
        <taxon>Bacilli</taxon>
        <taxon>Lactobacillales</taxon>
        <taxon>Streptococcaceae</taxon>
        <taxon>Streptococcus</taxon>
    </lineage>
</organism>
<evidence type="ECO:0000313" key="1">
    <source>
        <dbReference type="EMBL" id="RSJ90067.1"/>
    </source>
</evidence>
<protein>
    <submittedName>
        <fullName evidence="1">Uncharacterized protein</fullName>
    </submittedName>
</protein>
<reference evidence="1 2" key="1">
    <citation type="submission" date="2018-11" db="EMBL/GenBank/DDBJ databases">
        <title>Species Designations Belie Phenotypic and Genotypic Heterogeneity in Oral Streptococci.</title>
        <authorList>
            <person name="Velsko I."/>
        </authorList>
    </citation>
    <scope>NUCLEOTIDE SEQUENCE [LARGE SCALE GENOMIC DNA]</scope>
    <source>
        <strain evidence="1 2">A52</strain>
    </source>
</reference>
<proteinExistence type="predicted"/>
<comment type="caution">
    <text evidence="1">The sequence shown here is derived from an EMBL/GenBank/DDBJ whole genome shotgun (WGS) entry which is preliminary data.</text>
</comment>
<name>A0A0F2CMU5_STRCR</name>